<dbReference type="InterPro" id="IPR008979">
    <property type="entry name" value="Galactose-bd-like_sf"/>
</dbReference>
<feature type="signal peptide" evidence="1">
    <location>
        <begin position="1"/>
        <end position="17"/>
    </location>
</feature>
<dbReference type="InterPro" id="IPR054363">
    <property type="entry name" value="GH95_cat"/>
</dbReference>
<feature type="domain" description="Glycosyl hydrolase family 95 N-terminal" evidence="2">
    <location>
        <begin position="23"/>
        <end position="108"/>
    </location>
</feature>
<keyword evidence="6" id="KW-1185">Reference proteome</keyword>
<dbReference type="SUPFAM" id="SSF48208">
    <property type="entry name" value="Six-hairpin glycosidases"/>
    <property type="match status" value="1"/>
</dbReference>
<dbReference type="InterPro" id="IPR027414">
    <property type="entry name" value="GH95_N_dom"/>
</dbReference>
<dbReference type="PANTHER" id="PTHR31084">
    <property type="entry name" value="ALPHA-L-FUCOSIDASE 2"/>
    <property type="match status" value="1"/>
</dbReference>
<feature type="domain" description="Glycosyl hydrolase family 95 N-terminal" evidence="2">
    <location>
        <begin position="282"/>
        <end position="426"/>
    </location>
</feature>
<dbReference type="InterPro" id="IPR049053">
    <property type="entry name" value="AFCA-like_C"/>
</dbReference>
<dbReference type="SUPFAM" id="SSF49785">
    <property type="entry name" value="Galactose-binding domain-like"/>
    <property type="match status" value="1"/>
</dbReference>
<reference evidence="5 6" key="1">
    <citation type="submission" date="2020-11" db="EMBL/GenBank/DDBJ databases">
        <authorList>
            <person name="Kim M.K."/>
        </authorList>
    </citation>
    <scope>NUCLEOTIDE SEQUENCE [LARGE SCALE GENOMIC DNA]</scope>
    <source>
        <strain evidence="5 6">BT662</strain>
    </source>
</reference>
<feature type="domain" description="Glycosyl hydrolase family 95 catalytic" evidence="4">
    <location>
        <begin position="450"/>
        <end position="848"/>
    </location>
</feature>
<comment type="caution">
    <text evidence="5">The sequence shown here is derived from an EMBL/GenBank/DDBJ whole genome shotgun (WGS) entry which is preliminary data.</text>
</comment>
<dbReference type="Pfam" id="PF14498">
    <property type="entry name" value="Glyco_hyd_65N_2"/>
    <property type="match status" value="2"/>
</dbReference>
<dbReference type="Pfam" id="PF21307">
    <property type="entry name" value="Glyco_hydro_95_C"/>
    <property type="match status" value="1"/>
</dbReference>
<evidence type="ECO:0000313" key="6">
    <source>
        <dbReference type="Proteomes" id="UP000618931"/>
    </source>
</evidence>
<dbReference type="Gene3D" id="1.50.10.10">
    <property type="match status" value="1"/>
</dbReference>
<feature type="domain" description="Alpha fucosidase A-like C-terminal" evidence="3">
    <location>
        <begin position="850"/>
        <end position="910"/>
    </location>
</feature>
<evidence type="ECO:0000259" key="2">
    <source>
        <dbReference type="Pfam" id="PF14498"/>
    </source>
</evidence>
<dbReference type="EMBL" id="JADQDM010000003">
    <property type="protein sequence ID" value="MBF9221201.1"/>
    <property type="molecule type" value="Genomic_DNA"/>
</dbReference>
<dbReference type="Pfam" id="PF22124">
    <property type="entry name" value="Glyco_hydro_95_cat"/>
    <property type="match status" value="1"/>
</dbReference>
<dbReference type="Gene3D" id="2.60.120.260">
    <property type="entry name" value="Galactose-binding domain-like"/>
    <property type="match status" value="1"/>
</dbReference>
<dbReference type="GO" id="GO:0016787">
    <property type="term" value="F:hydrolase activity"/>
    <property type="evidence" value="ECO:0007669"/>
    <property type="project" value="UniProtKB-KW"/>
</dbReference>
<feature type="chain" id="PRO_5046463029" evidence="1">
    <location>
        <begin position="18"/>
        <end position="937"/>
    </location>
</feature>
<sequence length="937" mass="103133">MPRLLFFLLLLALPAAAQQPLKLWYAQPAEKWTDALPLGNGRLGGMVFGGVAQEHIQFNEATLWTGRPRPYARPGAAPYLPQIRQLLAEGKQAEAEQLAEQHFMGLKDHEETYDAEKAAWLQKLRAVSVAQALAQPGWKPLAIPTPNGWESAGLEGLDGAVWFRTSFDLPAAWAGKDLTLSLGRIRDADVTYVNGQQVGTDEGISKKRRYRVPAAALRPGRNEVVVQVINYFDKGGLIGVKEKQPVFVAYPEGAASETGVALDPAWQYWVQDANPPLAPSYQASYQPFGDLWLDFAQTGAVSGYRRELDISRAVARTTYQQGGVAFTREYFASAPHQTLVTHLTAGTKGKLTFTARLGSAHSQRKTYRLDDHTLALAVQVRDGVLRGVSYLRIFSDGNITVTDDQIRIENAGNATLCLVAATNFKSYQDASGQPEQRAQLVLDRTSKVLYEDLRTAHIRDYQPLFNPFALDLGHTPNEQLPTDRRIQNFSPAADPGLLALYLQYGRYLLISSSRAGGLPANLQGLWNESLTPSWGSKYTTNINLEMNYWPAEVLNLSACTTPLFKFLDEAAQAGQATAKAHYNAPGWVLHHNTDIWAGTAPINAANHGIWVTGAAWLCQPIWEHYQFTQDRRFLRDHYPVLKEAARFYASFLVKDPRTGWLISTPSNSPEHGGLVAGPTMDHQIIRELFKTTAEAAKVLGVDADLQLEWIAKASQLAPNQIGRHGQLQEWLEDKDDPADTHRHQSHLWGVFPGTDITWNEPQLMQAARTSLTQRGDGGTGWSLAWKVNLWARFRDGDHALRILEKLLSPAENGTGPEQGGVYKNLFDAHPPFQIDGNFGGAAGMAEMLLQSQAGALDLLPALPAAWPTGSVRGLRARGGFVVDLKWAGHKLQTVAIKSEAGRECVVKYGGKELRFATKPGGMYKLADVGAGLAPARR</sequence>
<dbReference type="Gene3D" id="2.70.98.50">
    <property type="entry name" value="putative glycoside hydrolase family protein from bacillus halodurans"/>
    <property type="match status" value="1"/>
</dbReference>
<name>A0ABS0I2M5_9BACT</name>
<evidence type="ECO:0000259" key="3">
    <source>
        <dbReference type="Pfam" id="PF21307"/>
    </source>
</evidence>
<evidence type="ECO:0000256" key="1">
    <source>
        <dbReference type="SAM" id="SignalP"/>
    </source>
</evidence>
<keyword evidence="1" id="KW-0732">Signal</keyword>
<dbReference type="PANTHER" id="PTHR31084:SF0">
    <property type="entry name" value="ALPHA-L-FUCOSIDASE 2"/>
    <property type="match status" value="1"/>
</dbReference>
<evidence type="ECO:0000259" key="4">
    <source>
        <dbReference type="Pfam" id="PF22124"/>
    </source>
</evidence>
<dbReference type="Proteomes" id="UP000618931">
    <property type="component" value="Unassembled WGS sequence"/>
</dbReference>
<protein>
    <submittedName>
        <fullName evidence="5">Glycoside hydrolase N-terminal domain-containing protein</fullName>
    </submittedName>
</protein>
<organism evidence="5 6">
    <name type="scientific">Hymenobacter ruricola</name>
    <dbReference type="NCBI Taxonomy" id="2791023"/>
    <lineage>
        <taxon>Bacteria</taxon>
        <taxon>Pseudomonadati</taxon>
        <taxon>Bacteroidota</taxon>
        <taxon>Cytophagia</taxon>
        <taxon>Cytophagales</taxon>
        <taxon>Hymenobacteraceae</taxon>
        <taxon>Hymenobacter</taxon>
    </lineage>
</organism>
<dbReference type="InterPro" id="IPR008928">
    <property type="entry name" value="6-hairpin_glycosidase_sf"/>
</dbReference>
<keyword evidence="5" id="KW-0378">Hydrolase</keyword>
<dbReference type="InterPro" id="IPR012341">
    <property type="entry name" value="6hp_glycosidase-like_sf"/>
</dbReference>
<proteinExistence type="predicted"/>
<evidence type="ECO:0000313" key="5">
    <source>
        <dbReference type="EMBL" id="MBF9221201.1"/>
    </source>
</evidence>
<accession>A0ABS0I2M5</accession>
<gene>
    <name evidence="5" type="ORF">I2H31_08800</name>
</gene>